<evidence type="ECO:0000313" key="8">
    <source>
        <dbReference type="Proteomes" id="UP000250918"/>
    </source>
</evidence>
<evidence type="ECO:0000256" key="4">
    <source>
        <dbReference type="ARBA" id="ARBA00023143"/>
    </source>
</evidence>
<dbReference type="GO" id="GO:0071978">
    <property type="term" value="P:bacterial-type flagellum-dependent swarming motility"/>
    <property type="evidence" value="ECO:0007669"/>
    <property type="project" value="TreeGrafter"/>
</dbReference>
<evidence type="ECO:0000256" key="6">
    <source>
        <dbReference type="PIRNR" id="PIRNR002889"/>
    </source>
</evidence>
<evidence type="ECO:0000256" key="1">
    <source>
        <dbReference type="ARBA" id="ARBA00004117"/>
    </source>
</evidence>
<dbReference type="Proteomes" id="UP000250918">
    <property type="component" value="Unassembled WGS sequence"/>
</dbReference>
<dbReference type="GO" id="GO:0030694">
    <property type="term" value="C:bacterial-type flagellum basal body, rod"/>
    <property type="evidence" value="ECO:0007669"/>
    <property type="project" value="InterPro"/>
</dbReference>
<comment type="similarity">
    <text evidence="2 6">Belongs to the flagella basal body rod proteins family.</text>
</comment>
<dbReference type="PANTHER" id="PTHR30435">
    <property type="entry name" value="FLAGELLAR PROTEIN"/>
    <property type="match status" value="1"/>
</dbReference>
<name>A0A855X252_9BACT</name>
<keyword evidence="7" id="KW-0966">Cell projection</keyword>
<dbReference type="EMBL" id="PQAP01000227">
    <property type="protein sequence ID" value="PWB67869.1"/>
    <property type="molecule type" value="Genomic_DNA"/>
</dbReference>
<keyword evidence="7" id="KW-0969">Cilium</keyword>
<comment type="function">
    <text evidence="5 6">Structural component of flagellum, the bacterial motility apparatus. Part of the rod structure of flagellar basal body.</text>
</comment>
<comment type="caution">
    <text evidence="7">The sequence shown here is derived from an EMBL/GenBank/DDBJ whole genome shotgun (WGS) entry which is preliminary data.</text>
</comment>
<keyword evidence="4 6" id="KW-0975">Bacterial flagellum</keyword>
<dbReference type="PANTHER" id="PTHR30435:SF12">
    <property type="entry name" value="FLAGELLAR BASAL BODY ROD PROTEIN FLGB"/>
    <property type="match status" value="1"/>
</dbReference>
<comment type="subunit">
    <text evidence="6">The basal body constitutes a major portion of the flagellar organelle and consists of a number of rings mounted on a central rod.</text>
</comment>
<sequence>MSDTGLSKMIFDKIGVPNFRKYLSLGSFRHKLISGNMANLSTPGYKAEDINFQDEFARLTKQTNHVAGALTNPNHIPLGQHENKPPHVEKAKIEDGDVNSVDIDQEASNLAQNELLYTIGAQLLQKKFQTLKTAITSK</sequence>
<gene>
    <name evidence="7" type="primary">flgB</name>
    <name evidence="7" type="ORF">C3F09_12705</name>
</gene>
<comment type="subcellular location">
    <subcellularLocation>
        <location evidence="1 6">Bacterial flagellum basal body</location>
    </subcellularLocation>
</comment>
<protein>
    <recommendedName>
        <fullName evidence="3 6">Flagellar basal body rod protein FlgB</fullName>
    </recommendedName>
</protein>
<keyword evidence="7" id="KW-0282">Flagellum</keyword>
<dbReference type="InterPro" id="IPR006300">
    <property type="entry name" value="FlgB"/>
</dbReference>
<accession>A0A855X252</accession>
<proteinExistence type="inferred from homology"/>
<evidence type="ECO:0000313" key="7">
    <source>
        <dbReference type="EMBL" id="PWB67869.1"/>
    </source>
</evidence>
<reference evidence="7 8" key="1">
    <citation type="journal article" date="2018" name="ISME J.">
        <title>A methanotrophic archaeon couples anaerobic oxidation of methane to Fe(III) reduction.</title>
        <authorList>
            <person name="Cai C."/>
            <person name="Leu A.O."/>
            <person name="Xie G.J."/>
            <person name="Guo J."/>
            <person name="Feng Y."/>
            <person name="Zhao J.X."/>
            <person name="Tyson G.W."/>
            <person name="Yuan Z."/>
            <person name="Hu S."/>
        </authorList>
    </citation>
    <scope>NUCLEOTIDE SEQUENCE [LARGE SCALE GENOMIC DNA]</scope>
    <source>
        <strain evidence="7">FeB_12</strain>
    </source>
</reference>
<dbReference type="PIRSF" id="PIRSF002889">
    <property type="entry name" value="Rod_FlgB"/>
    <property type="match status" value="1"/>
</dbReference>
<evidence type="ECO:0000256" key="5">
    <source>
        <dbReference type="ARBA" id="ARBA00024934"/>
    </source>
</evidence>
<evidence type="ECO:0000256" key="3">
    <source>
        <dbReference type="ARBA" id="ARBA00014376"/>
    </source>
</evidence>
<evidence type="ECO:0000256" key="2">
    <source>
        <dbReference type="ARBA" id="ARBA00009677"/>
    </source>
</evidence>
<dbReference type="AlphaFoldDB" id="A0A855X252"/>
<dbReference type="NCBIfam" id="TIGR01396">
    <property type="entry name" value="FlgB"/>
    <property type="match status" value="1"/>
</dbReference>
<organism evidence="7 8">
    <name type="scientific">candidate division GN15 bacterium</name>
    <dbReference type="NCBI Taxonomy" id="2072418"/>
    <lineage>
        <taxon>Bacteria</taxon>
        <taxon>candidate division GN15</taxon>
    </lineage>
</organism>